<dbReference type="InterPro" id="IPR001387">
    <property type="entry name" value="Cro/C1-type_HTH"/>
</dbReference>
<dbReference type="EMBL" id="CP106879">
    <property type="protein sequence ID" value="UYC82059.1"/>
    <property type="molecule type" value="Genomic_DNA"/>
</dbReference>
<dbReference type="PANTHER" id="PTHR35010">
    <property type="entry name" value="BLL4672 PROTEIN-RELATED"/>
    <property type="match status" value="1"/>
</dbReference>
<name>A0A9Q9T3X3_9MICO</name>
<dbReference type="Gene3D" id="3.30.450.180">
    <property type="match status" value="1"/>
</dbReference>
<dbReference type="Pfam" id="PF17765">
    <property type="entry name" value="MLTR_LBD"/>
    <property type="match status" value="1"/>
</dbReference>
<dbReference type="CDD" id="cd00093">
    <property type="entry name" value="HTH_XRE"/>
    <property type="match status" value="1"/>
</dbReference>
<dbReference type="AlphaFoldDB" id="A0A9Q9T3X3"/>
<evidence type="ECO:0000256" key="1">
    <source>
        <dbReference type="SAM" id="MobiDB-lite"/>
    </source>
</evidence>
<dbReference type="Proteomes" id="UP001062223">
    <property type="component" value="Chromosome"/>
</dbReference>
<gene>
    <name evidence="3" type="ORF">OE229_06235</name>
</gene>
<evidence type="ECO:0000313" key="4">
    <source>
        <dbReference type="Proteomes" id="UP001062223"/>
    </source>
</evidence>
<accession>A0A9Q9T3X3</accession>
<sequence>MPSSSDPVAPLVTADEDEGQELGRFLAARRARIRPDDVGLPAGGRRRVPGLRREEVAMLAGVSPAYYTRLEQGDAGRVSDEVVGALSRALHLTPVEADHLFRLVNPRAEARRNTCSDPAIRPELQSLLDVLGDVPAMIVGRRSDILAWNTLGSLVFGDLARLPRSERNWARLVFLHPEYRNRFIDWHQKAADVVGQLRVDAGFHPNDPHLAALVGELAVKSPTFARLWARHEIQDRCHRLHRIDHPDVGPLELHVESFRVSGEEDKTLVTYRATPESPTDSALRQLRQLRRTTTKSVQELGGQPGDPVPAVSRSGFERQPERPGGQRR</sequence>
<dbReference type="PROSITE" id="PS50943">
    <property type="entry name" value="HTH_CROC1"/>
    <property type="match status" value="1"/>
</dbReference>
<dbReference type="Gene3D" id="1.10.260.40">
    <property type="entry name" value="lambda repressor-like DNA-binding domains"/>
    <property type="match status" value="1"/>
</dbReference>
<dbReference type="InterPro" id="IPR041413">
    <property type="entry name" value="MLTR_LBD"/>
</dbReference>
<dbReference type="GO" id="GO:0003677">
    <property type="term" value="F:DNA binding"/>
    <property type="evidence" value="ECO:0007669"/>
    <property type="project" value="InterPro"/>
</dbReference>
<proteinExistence type="predicted"/>
<dbReference type="SUPFAM" id="SSF47413">
    <property type="entry name" value="lambda repressor-like DNA-binding domains"/>
    <property type="match status" value="1"/>
</dbReference>
<dbReference type="RefSeq" id="WP_262136993.1">
    <property type="nucleotide sequence ID" value="NZ_CP106879.1"/>
</dbReference>
<organism evidence="3 4">
    <name type="scientific">Curtobacterium poinsettiae</name>
    <dbReference type="NCBI Taxonomy" id="159612"/>
    <lineage>
        <taxon>Bacteria</taxon>
        <taxon>Bacillati</taxon>
        <taxon>Actinomycetota</taxon>
        <taxon>Actinomycetes</taxon>
        <taxon>Micrococcales</taxon>
        <taxon>Microbacteriaceae</taxon>
        <taxon>Curtobacterium</taxon>
    </lineage>
</organism>
<feature type="region of interest" description="Disordered" evidence="1">
    <location>
        <begin position="290"/>
        <end position="328"/>
    </location>
</feature>
<dbReference type="PANTHER" id="PTHR35010:SF2">
    <property type="entry name" value="BLL4672 PROTEIN"/>
    <property type="match status" value="1"/>
</dbReference>
<feature type="domain" description="HTH cro/C1-type" evidence="2">
    <location>
        <begin position="50"/>
        <end position="97"/>
    </location>
</feature>
<protein>
    <submittedName>
        <fullName evidence="3">Helix-turn-helix transcriptional regulator</fullName>
    </submittedName>
</protein>
<dbReference type="InterPro" id="IPR010982">
    <property type="entry name" value="Lambda_DNA-bd_dom_sf"/>
</dbReference>
<reference evidence="3" key="1">
    <citation type="submission" date="2022-09" db="EMBL/GenBank/DDBJ databases">
        <title>Taxonomy of Curtobacterium flaccumfaciens.</title>
        <authorList>
            <person name="Osdaghi E."/>
            <person name="Taghavi S.M."/>
            <person name="Hamidizade M."/>
            <person name="Abachi H."/>
            <person name="Fazliarab A."/>
            <person name="Baeyen S."/>
            <person name="Portier P."/>
            <person name="Van Vaerenbergh J."/>
            <person name="Jacques M.-A."/>
        </authorList>
    </citation>
    <scope>NUCLEOTIDE SEQUENCE</scope>
    <source>
        <strain evidence="3">AGQB46</strain>
    </source>
</reference>
<evidence type="ECO:0000313" key="3">
    <source>
        <dbReference type="EMBL" id="UYC82059.1"/>
    </source>
</evidence>
<dbReference type="Pfam" id="PF13560">
    <property type="entry name" value="HTH_31"/>
    <property type="match status" value="1"/>
</dbReference>
<dbReference type="KEGG" id="cpoi:OE229_06235"/>
<evidence type="ECO:0000259" key="2">
    <source>
        <dbReference type="PROSITE" id="PS50943"/>
    </source>
</evidence>
<dbReference type="SMART" id="SM00530">
    <property type="entry name" value="HTH_XRE"/>
    <property type="match status" value="1"/>
</dbReference>